<keyword evidence="3" id="KW-0238">DNA-binding</keyword>
<dbReference type="PANTHER" id="PTHR46796:SF6">
    <property type="entry name" value="ARAC SUBFAMILY"/>
    <property type="match status" value="1"/>
</dbReference>
<dbReference type="PROSITE" id="PS00041">
    <property type="entry name" value="HTH_ARAC_FAMILY_1"/>
    <property type="match status" value="1"/>
</dbReference>
<dbReference type="Proteomes" id="UP001320513">
    <property type="component" value="Unassembled WGS sequence"/>
</dbReference>
<dbReference type="InterPro" id="IPR018060">
    <property type="entry name" value="HTH_AraC"/>
</dbReference>
<reference evidence="8 9" key="1">
    <citation type="submission" date="2015-12" db="EMBL/GenBank/DDBJ databases">
        <title>Phylogenomics in the description of a new species in the Pseudomonas syringae group.</title>
        <authorList>
            <person name="Busquets A."/>
            <person name="Gomila M."/>
            <person name="Beiki F."/>
            <person name="Rahimian H."/>
            <person name="Mulet M."/>
            <person name="Sanchez D."/>
            <person name="Garcia-Valdes E."/>
            <person name="Lalucat J."/>
        </authorList>
    </citation>
    <scope>NUCLEOTIDE SEQUENCE [LARGE SCALE GENOMIC DNA]</scope>
    <source>
        <strain evidence="8 9">S25</strain>
    </source>
</reference>
<accession>A0ABS9ZH27</accession>
<evidence type="ECO:0000259" key="7">
    <source>
        <dbReference type="PROSITE" id="PS01124"/>
    </source>
</evidence>
<evidence type="ECO:0000256" key="2">
    <source>
        <dbReference type="ARBA" id="ARBA00023015"/>
    </source>
</evidence>
<protein>
    <submittedName>
        <fullName evidence="8">AraC family transcriptional regulator</fullName>
    </submittedName>
</protein>
<evidence type="ECO:0000256" key="1">
    <source>
        <dbReference type="ARBA" id="ARBA00004496"/>
    </source>
</evidence>
<dbReference type="EMBL" id="LOHG01000004">
    <property type="protein sequence ID" value="MCI8209631.1"/>
    <property type="molecule type" value="Genomic_DNA"/>
</dbReference>
<dbReference type="PRINTS" id="PR00032">
    <property type="entry name" value="HTHARAC"/>
</dbReference>
<keyword evidence="5" id="KW-0804">Transcription</keyword>
<organism evidence="8 9">
    <name type="scientific">Pseudomonas maioricensis</name>
    <dbReference type="NCBI Taxonomy" id="1766623"/>
    <lineage>
        <taxon>Bacteria</taxon>
        <taxon>Pseudomonadati</taxon>
        <taxon>Pseudomonadota</taxon>
        <taxon>Gammaproteobacteria</taxon>
        <taxon>Pseudomonadales</taxon>
        <taxon>Pseudomonadaceae</taxon>
        <taxon>Pseudomonas</taxon>
    </lineage>
</organism>
<comment type="subcellular location">
    <subcellularLocation>
        <location evidence="1">Cytoplasm</location>
    </subcellularLocation>
</comment>
<name>A0ABS9ZH27_9PSED</name>
<evidence type="ECO:0000256" key="5">
    <source>
        <dbReference type="ARBA" id="ARBA00023163"/>
    </source>
</evidence>
<dbReference type="InterPro" id="IPR020449">
    <property type="entry name" value="Tscrpt_reg_AraC-type_HTH"/>
</dbReference>
<evidence type="ECO:0000313" key="8">
    <source>
        <dbReference type="EMBL" id="MCI8209631.1"/>
    </source>
</evidence>
<gene>
    <name evidence="8" type="ORF">AUC61_08790</name>
</gene>
<dbReference type="PROSITE" id="PS01124">
    <property type="entry name" value="HTH_ARAC_FAMILY_2"/>
    <property type="match status" value="1"/>
</dbReference>
<dbReference type="SMART" id="SM00342">
    <property type="entry name" value="HTH_ARAC"/>
    <property type="match status" value="1"/>
</dbReference>
<comment type="caution">
    <text evidence="8">The sequence shown here is derived from an EMBL/GenBank/DDBJ whole genome shotgun (WGS) entry which is preliminary data.</text>
</comment>
<dbReference type="InterPro" id="IPR018062">
    <property type="entry name" value="HTH_AraC-typ_CS"/>
</dbReference>
<comment type="function">
    <text evidence="6">Regulatory protein of the TOL plasmid xyl operons. XylS activates the xylXYZLTEGFJQKIH operon required for the degradation of toluene, m-xylene and p-xylene.</text>
</comment>
<dbReference type="InterPro" id="IPR009057">
    <property type="entry name" value="Homeodomain-like_sf"/>
</dbReference>
<keyword evidence="2" id="KW-0805">Transcription regulation</keyword>
<dbReference type="RefSeq" id="WP_243245562.1">
    <property type="nucleotide sequence ID" value="NZ_LOHG01000004.1"/>
</dbReference>
<evidence type="ECO:0000256" key="6">
    <source>
        <dbReference type="ARBA" id="ARBA00037345"/>
    </source>
</evidence>
<dbReference type="Pfam" id="PF12833">
    <property type="entry name" value="HTH_18"/>
    <property type="match status" value="1"/>
</dbReference>
<evidence type="ECO:0000256" key="3">
    <source>
        <dbReference type="ARBA" id="ARBA00023125"/>
    </source>
</evidence>
<dbReference type="PANTHER" id="PTHR46796">
    <property type="entry name" value="HTH-TYPE TRANSCRIPTIONAL ACTIVATOR RHAS-RELATED"/>
    <property type="match status" value="1"/>
</dbReference>
<sequence length="298" mass="33501">MPAIESIQVFQALNSSPHARLEQSAVLGDGLVAALWNNRHDSQEYHGPSHHTLSCYIDGGTGTFRRDRPDQKGSPDKLCTLPAGHESAWVINGEIRLAHLYISPEQFALGCITLLDREPRELQLRENTFHDDPEQALRFRQLIQMNWSEPGERLLTSSMAHEILSRALFDQVGMRDGLRLKGGLAAHQRRQLVEFIETHLAEPLSLGQLAGLCALSEYHFARMFRESFGLPPHQYLLARRLNHARQLLRTTHMAFGAIALECGFASASHFNNRFRQAMGATPGEYRLAFAGKHFACSL</sequence>
<proteinExistence type="predicted"/>
<dbReference type="SUPFAM" id="SSF46689">
    <property type="entry name" value="Homeodomain-like"/>
    <property type="match status" value="2"/>
</dbReference>
<dbReference type="Gene3D" id="1.10.10.60">
    <property type="entry name" value="Homeodomain-like"/>
    <property type="match status" value="2"/>
</dbReference>
<evidence type="ECO:0000256" key="4">
    <source>
        <dbReference type="ARBA" id="ARBA00023159"/>
    </source>
</evidence>
<dbReference type="InterPro" id="IPR050204">
    <property type="entry name" value="AraC_XylS_family_regulators"/>
</dbReference>
<keyword evidence="9" id="KW-1185">Reference proteome</keyword>
<feature type="domain" description="HTH araC/xylS-type" evidence="7">
    <location>
        <begin position="190"/>
        <end position="288"/>
    </location>
</feature>
<keyword evidence="4" id="KW-0010">Activator</keyword>
<evidence type="ECO:0000313" key="9">
    <source>
        <dbReference type="Proteomes" id="UP001320513"/>
    </source>
</evidence>